<dbReference type="eggNOG" id="COG1472">
    <property type="taxonomic scope" value="Bacteria"/>
</dbReference>
<keyword evidence="10" id="KW-1185">Reference proteome</keyword>
<evidence type="ECO:0000256" key="7">
    <source>
        <dbReference type="RuleBase" id="RU361161"/>
    </source>
</evidence>
<proteinExistence type="inferred from homology"/>
<dbReference type="EC" id="3.2.1.21" evidence="3"/>
<name>D7UU69_LISGR</name>
<keyword evidence="5 7" id="KW-0378">Hydrolase</keyword>
<dbReference type="PANTHER" id="PTHR30620:SF16">
    <property type="entry name" value="LYSOSOMAL BETA GLUCOSIDASE"/>
    <property type="match status" value="1"/>
</dbReference>
<comment type="catalytic activity">
    <reaction evidence="1">
        <text>Hydrolysis of terminal, non-reducing beta-D-glucosyl residues with release of beta-D-glucose.</text>
        <dbReference type="EC" id="3.2.1.21"/>
    </reaction>
</comment>
<dbReference type="SMART" id="SM01217">
    <property type="entry name" value="Fn3_like"/>
    <property type="match status" value="1"/>
</dbReference>
<dbReference type="AlphaFoldDB" id="D7UU69"/>
<dbReference type="InterPro" id="IPR019800">
    <property type="entry name" value="Glyco_hydro_3_AS"/>
</dbReference>
<dbReference type="SUPFAM" id="SSF51445">
    <property type="entry name" value="(Trans)glycosidases"/>
    <property type="match status" value="1"/>
</dbReference>
<dbReference type="InterPro" id="IPR017853">
    <property type="entry name" value="GH"/>
</dbReference>
<dbReference type="SUPFAM" id="SSF52279">
    <property type="entry name" value="Beta-D-glucan exohydrolase, C-terminal domain"/>
    <property type="match status" value="1"/>
</dbReference>
<dbReference type="Gene3D" id="3.40.50.1700">
    <property type="entry name" value="Glycoside hydrolase family 3 C-terminal domain"/>
    <property type="match status" value="1"/>
</dbReference>
<organism evidence="9 10">
    <name type="scientific">Listeria grayi DSM 20601</name>
    <dbReference type="NCBI Taxonomy" id="525367"/>
    <lineage>
        <taxon>Bacteria</taxon>
        <taxon>Bacillati</taxon>
        <taxon>Bacillota</taxon>
        <taxon>Bacilli</taxon>
        <taxon>Bacillales</taxon>
        <taxon>Listeriaceae</taxon>
        <taxon>Listeria</taxon>
    </lineage>
</organism>
<comment type="caution">
    <text evidence="9">The sequence shown here is derived from an EMBL/GenBank/DDBJ whole genome shotgun (WGS) entry which is preliminary data.</text>
</comment>
<dbReference type="Pfam" id="PF00933">
    <property type="entry name" value="Glyco_hydro_3"/>
    <property type="match status" value="1"/>
</dbReference>
<dbReference type="PANTHER" id="PTHR30620">
    <property type="entry name" value="PERIPLASMIC BETA-GLUCOSIDASE-RELATED"/>
    <property type="match status" value="1"/>
</dbReference>
<accession>D7UU69</accession>
<evidence type="ECO:0000256" key="2">
    <source>
        <dbReference type="ARBA" id="ARBA00005336"/>
    </source>
</evidence>
<evidence type="ECO:0000256" key="6">
    <source>
        <dbReference type="ARBA" id="ARBA00023295"/>
    </source>
</evidence>
<dbReference type="InterPro" id="IPR036881">
    <property type="entry name" value="Glyco_hydro_3_C_sf"/>
</dbReference>
<evidence type="ECO:0000259" key="8">
    <source>
        <dbReference type="SMART" id="SM01217"/>
    </source>
</evidence>
<dbReference type="Pfam" id="PF01915">
    <property type="entry name" value="Glyco_hydro_3_C"/>
    <property type="match status" value="1"/>
</dbReference>
<reference evidence="9" key="1">
    <citation type="submission" date="2010-06" db="EMBL/GenBank/DDBJ databases">
        <authorList>
            <person name="Muzny D."/>
            <person name="Qin X."/>
            <person name="Buhay C."/>
            <person name="Dugan-Rocha S."/>
            <person name="Ding Y."/>
            <person name="Chen G."/>
            <person name="Hawes A."/>
            <person name="Holder M."/>
            <person name="Jhangiani S."/>
            <person name="Johnson A."/>
            <person name="Khan Z."/>
            <person name="Li Z."/>
            <person name="Liu W."/>
            <person name="Liu X."/>
            <person name="Perez L."/>
            <person name="Shen H."/>
            <person name="Wang Q."/>
            <person name="Watt J."/>
            <person name="Xi L."/>
            <person name="Xin Y."/>
            <person name="Zhou J."/>
            <person name="Deng J."/>
            <person name="Jiang H."/>
            <person name="Liu Y."/>
            <person name="Qu J."/>
            <person name="Song X.-Z."/>
            <person name="Zhang L."/>
            <person name="Villasana D."/>
            <person name="Johnson A."/>
            <person name="Liu J."/>
            <person name="Liyanage D."/>
            <person name="Lorensuhewa L."/>
            <person name="Robinson T."/>
            <person name="Song A."/>
            <person name="Song B.-B."/>
            <person name="Dinh H."/>
            <person name="Thornton R."/>
            <person name="Coyle M."/>
            <person name="Francisco L."/>
            <person name="Jackson L."/>
            <person name="Javaid M."/>
            <person name="Korchina V."/>
            <person name="Kovar C."/>
            <person name="Mata R."/>
            <person name="Mathew T."/>
            <person name="Ngo R."/>
            <person name="Nguyen L."/>
            <person name="Nguyen N."/>
            <person name="Okwuonu G."/>
            <person name="Ongeri F."/>
            <person name="Pham C."/>
            <person name="Simmons D."/>
            <person name="Wilczek-Boney K."/>
            <person name="Hale W."/>
            <person name="Jakkamsetti A."/>
            <person name="Pham P."/>
            <person name="Ruth R."/>
            <person name="San Lucas F."/>
            <person name="Warren J."/>
            <person name="Zhang J."/>
            <person name="Zhao Z."/>
            <person name="Zhou C."/>
            <person name="Zhu D."/>
            <person name="Lee S."/>
            <person name="Bess C."/>
            <person name="Blankenburg K."/>
            <person name="Forbes L."/>
            <person name="Fu Q."/>
            <person name="Gubbala S."/>
            <person name="Hirani K."/>
            <person name="Jayaseelan J.C."/>
            <person name="Lara F."/>
            <person name="Munidasa M."/>
            <person name="Palculict T."/>
            <person name="Patil S."/>
            <person name="Pu L.-L."/>
            <person name="Saada N."/>
            <person name="Tang L."/>
            <person name="Weissenberger G."/>
            <person name="Zhu Y."/>
            <person name="Hemphill L."/>
            <person name="Shang Y."/>
            <person name="Youmans B."/>
            <person name="Ayvaz T."/>
            <person name="Ross M."/>
            <person name="Santibanez J."/>
            <person name="Aqrawi P."/>
            <person name="Gross S."/>
            <person name="Joshi V."/>
            <person name="Fowler G."/>
            <person name="Nazareth L."/>
            <person name="Reid J."/>
            <person name="Worley K."/>
            <person name="Petrosino J."/>
            <person name="Highlander S."/>
            <person name="Gibbs R."/>
        </authorList>
    </citation>
    <scope>NUCLEOTIDE SEQUENCE [LARGE SCALE GENOMIC DNA]</scope>
    <source>
        <strain evidence="9">DSM 20601</strain>
    </source>
</reference>
<evidence type="ECO:0000256" key="1">
    <source>
        <dbReference type="ARBA" id="ARBA00000448"/>
    </source>
</evidence>
<keyword evidence="4" id="KW-0732">Signal</keyword>
<keyword evidence="6 7" id="KW-0326">Glycosidase</keyword>
<protein>
    <recommendedName>
        <fullName evidence="3">beta-glucosidase</fullName>
        <ecNumber evidence="3">3.2.1.21</ecNumber>
    </recommendedName>
</protein>
<dbReference type="GO" id="GO:0008422">
    <property type="term" value="F:beta-glucosidase activity"/>
    <property type="evidence" value="ECO:0007669"/>
    <property type="project" value="UniProtKB-EC"/>
</dbReference>
<evidence type="ECO:0000313" key="9">
    <source>
        <dbReference type="EMBL" id="EFI85317.1"/>
    </source>
</evidence>
<dbReference type="FunFam" id="2.60.40.10:FF:000495">
    <property type="entry name" value="Periplasmic beta-glucosidase"/>
    <property type="match status" value="1"/>
</dbReference>
<evidence type="ECO:0000313" key="10">
    <source>
        <dbReference type="Proteomes" id="UP000010119"/>
    </source>
</evidence>
<gene>
    <name evidence="9" type="primary">bglX-1</name>
    <name evidence="9" type="ORF">HMPREF0556_10044</name>
</gene>
<dbReference type="GO" id="GO:0009251">
    <property type="term" value="P:glucan catabolic process"/>
    <property type="evidence" value="ECO:0007669"/>
    <property type="project" value="TreeGrafter"/>
</dbReference>
<feature type="domain" description="Fibronectin type III-like" evidence="8">
    <location>
        <begin position="644"/>
        <end position="713"/>
    </location>
</feature>
<dbReference type="InterPro" id="IPR051915">
    <property type="entry name" value="Cellulose_Degrad_GH3"/>
</dbReference>
<dbReference type="PRINTS" id="PR00133">
    <property type="entry name" value="GLHYDRLASE3"/>
</dbReference>
<dbReference type="InterPro" id="IPR026891">
    <property type="entry name" value="Fn3-like"/>
</dbReference>
<dbReference type="PROSITE" id="PS00775">
    <property type="entry name" value="GLYCOSYL_HYDROL_F3"/>
    <property type="match status" value="1"/>
</dbReference>
<dbReference type="HOGENOM" id="CLU_004542_5_1_9"/>
<dbReference type="Proteomes" id="UP000010119">
    <property type="component" value="Unassembled WGS sequence"/>
</dbReference>
<dbReference type="STRING" id="525367.HMPREF0556_10044"/>
<evidence type="ECO:0000256" key="5">
    <source>
        <dbReference type="ARBA" id="ARBA00022801"/>
    </source>
</evidence>
<evidence type="ECO:0000256" key="4">
    <source>
        <dbReference type="ARBA" id="ARBA00022729"/>
    </source>
</evidence>
<comment type="similarity">
    <text evidence="2 7">Belongs to the glycosyl hydrolase 3 family.</text>
</comment>
<dbReference type="InterPro" id="IPR001764">
    <property type="entry name" value="Glyco_hydro_3_N"/>
</dbReference>
<dbReference type="Pfam" id="PF14310">
    <property type="entry name" value="Fn3-like"/>
    <property type="match status" value="1"/>
</dbReference>
<dbReference type="Gene3D" id="2.60.40.10">
    <property type="entry name" value="Immunoglobulins"/>
    <property type="match status" value="1"/>
</dbReference>
<dbReference type="InterPro" id="IPR013783">
    <property type="entry name" value="Ig-like_fold"/>
</dbReference>
<sequence length="730" mass="80580">MEVAMASETMKNLLAQMTIEEKVAQCMQLSPFFFPGTKVEGEVTGPLAELELTEKDVQLVGSTLGSSSAEEMIAIQEKHLETSRLNIPLLFMADVIHGYKTVFPIPLALGASFDREAAEEMAAVSAKEATADGLHVNFSPMLDLVRDPRWGRVMESTGEDPYLNSELGVAMVRGYQGKTADLEKDYTKMAATVKHFAAYGQPEGGREYNTVDMSNRELYQNYLPAYRAALDAGAKLVMTSFNVVDGVPATMNRWLNRDILRGEFGFDGVLISDWGAIQEVINHGTAADKREAAKLAITAGVDIEMMTSCYMQNLQALIEDGELEATILDEAVLRILTLKEELGLFQDPYRGLKANDRQKEIFSEEHRNIARIIAAESAVLLENKAHTLPFAANQQVALVGPLADSNDVLGGWTVYGEKEQAVTLEAAFQETFTNSAIIPTPYTTLTETHKAAIKQAVEGSDIVIAAVGEKTEWEGEAGSLATVRLPESQYQLVAYLHTLGKPVVTVLFSGRPIEIKELAENSEAMIEMWFPGTEAGHAVTDLLTGKANPSGKLPMSFPQTTGQIPIYYNHLNTGRPKTRQNAEERYVSKYLDIPNRPFYPFGYGKSYTEFEISDVKLSKTEIALGEEVTIRLRIKNSGSRAGKEVVQIYLQDETASVSRPVRELKGFEKVNLAAGEERQMQFTLTADDFSFYLPNLEKIQEPGRHRIFVGTSSLAPEVALIQIRKEESNA</sequence>
<evidence type="ECO:0000256" key="3">
    <source>
        <dbReference type="ARBA" id="ARBA00012744"/>
    </source>
</evidence>
<dbReference type="EMBL" id="ACCR02000001">
    <property type="protein sequence ID" value="EFI85317.1"/>
    <property type="molecule type" value="Genomic_DNA"/>
</dbReference>
<dbReference type="InterPro" id="IPR036962">
    <property type="entry name" value="Glyco_hydro_3_N_sf"/>
</dbReference>
<dbReference type="Gene3D" id="3.20.20.300">
    <property type="entry name" value="Glycoside hydrolase, family 3, N-terminal domain"/>
    <property type="match status" value="1"/>
</dbReference>
<dbReference type="InterPro" id="IPR002772">
    <property type="entry name" value="Glyco_hydro_3_C"/>
</dbReference>